<evidence type="ECO:0000313" key="11">
    <source>
        <dbReference type="EMBL" id="TFK37020.1"/>
    </source>
</evidence>
<evidence type="ECO:0000256" key="2">
    <source>
        <dbReference type="ARBA" id="ARBA00005179"/>
    </source>
</evidence>
<comment type="pathway">
    <text evidence="2">Secondary metabolite biosynthesis.</text>
</comment>
<comment type="similarity">
    <text evidence="3 10">Belongs to the cytochrome P450 family.</text>
</comment>
<keyword evidence="8 10" id="KW-0503">Monooxygenase</keyword>
<dbReference type="InterPro" id="IPR017972">
    <property type="entry name" value="Cyt_P450_CS"/>
</dbReference>
<gene>
    <name evidence="11" type="ORF">BDQ12DRAFT_608314</name>
</gene>
<keyword evidence="6 10" id="KW-0560">Oxidoreductase</keyword>
<accession>A0A5C3LVK5</accession>
<dbReference type="GO" id="GO:0020037">
    <property type="term" value="F:heme binding"/>
    <property type="evidence" value="ECO:0007669"/>
    <property type="project" value="InterPro"/>
</dbReference>
<evidence type="ECO:0000256" key="3">
    <source>
        <dbReference type="ARBA" id="ARBA00010617"/>
    </source>
</evidence>
<dbReference type="CDD" id="cd11065">
    <property type="entry name" value="CYP64-like"/>
    <property type="match status" value="1"/>
</dbReference>
<evidence type="ECO:0000256" key="8">
    <source>
        <dbReference type="ARBA" id="ARBA00023033"/>
    </source>
</evidence>
<evidence type="ECO:0000256" key="1">
    <source>
        <dbReference type="ARBA" id="ARBA00001971"/>
    </source>
</evidence>
<feature type="binding site" description="axial binding residue" evidence="9">
    <location>
        <position position="454"/>
    </location>
    <ligand>
        <name>heme</name>
        <dbReference type="ChEBI" id="CHEBI:30413"/>
    </ligand>
    <ligandPart>
        <name>Fe</name>
        <dbReference type="ChEBI" id="CHEBI:18248"/>
    </ligandPart>
</feature>
<dbReference type="Gene3D" id="1.10.630.10">
    <property type="entry name" value="Cytochrome P450"/>
    <property type="match status" value="1"/>
</dbReference>
<organism evidence="11 12">
    <name type="scientific">Crucibulum laeve</name>
    <dbReference type="NCBI Taxonomy" id="68775"/>
    <lineage>
        <taxon>Eukaryota</taxon>
        <taxon>Fungi</taxon>
        <taxon>Dikarya</taxon>
        <taxon>Basidiomycota</taxon>
        <taxon>Agaricomycotina</taxon>
        <taxon>Agaricomycetes</taxon>
        <taxon>Agaricomycetidae</taxon>
        <taxon>Agaricales</taxon>
        <taxon>Agaricineae</taxon>
        <taxon>Nidulariaceae</taxon>
        <taxon>Crucibulum</taxon>
    </lineage>
</organism>
<dbReference type="PRINTS" id="PR00385">
    <property type="entry name" value="P450"/>
</dbReference>
<keyword evidence="5 9" id="KW-0479">Metal-binding</keyword>
<comment type="cofactor">
    <cofactor evidence="1 9">
        <name>heme</name>
        <dbReference type="ChEBI" id="CHEBI:30413"/>
    </cofactor>
</comment>
<dbReference type="AlphaFoldDB" id="A0A5C3LVK5"/>
<protein>
    <submittedName>
        <fullName evidence="11">Cytochrome P450</fullName>
    </submittedName>
</protein>
<dbReference type="GO" id="GO:0016705">
    <property type="term" value="F:oxidoreductase activity, acting on paired donors, with incorporation or reduction of molecular oxygen"/>
    <property type="evidence" value="ECO:0007669"/>
    <property type="project" value="InterPro"/>
</dbReference>
<dbReference type="InterPro" id="IPR036396">
    <property type="entry name" value="Cyt_P450_sf"/>
</dbReference>
<dbReference type="GO" id="GO:0005506">
    <property type="term" value="F:iron ion binding"/>
    <property type="evidence" value="ECO:0007669"/>
    <property type="project" value="InterPro"/>
</dbReference>
<dbReference type="PANTHER" id="PTHR46300">
    <property type="entry name" value="P450, PUTATIVE (EUROFUNG)-RELATED-RELATED"/>
    <property type="match status" value="1"/>
</dbReference>
<dbReference type="PRINTS" id="PR00463">
    <property type="entry name" value="EP450I"/>
</dbReference>
<keyword evidence="7 9" id="KW-0408">Iron</keyword>
<dbReference type="STRING" id="68775.A0A5C3LVK5"/>
<evidence type="ECO:0000256" key="9">
    <source>
        <dbReference type="PIRSR" id="PIRSR602401-1"/>
    </source>
</evidence>
<evidence type="ECO:0000256" key="7">
    <source>
        <dbReference type="ARBA" id="ARBA00023004"/>
    </source>
</evidence>
<evidence type="ECO:0000313" key="12">
    <source>
        <dbReference type="Proteomes" id="UP000308652"/>
    </source>
</evidence>
<sequence length="503" mass="56666">MSYYTTYLPLLSLAGLLLYIWLRPSTLPLPPGKCFKSCSFSSCISIWFSGPKGIPLLGNLHQLPLVNSYKKFYEWKQQYGPIVYFHTLGRQFIILNEIKPALDLFEKRSAIYNTRPPLIMAGELVGKTRTSIVFAKAGKLLKECRRIAHSWMNKQAIQEIWPALNNASVLFLKSMLDDPERSSHHIRTHTGTILLRLLYGIHCLPEDDPHIARAEHVCDLTAKAMQPGRWMCDIFPSLIHLPSWLPGVSFKRWAAQARISTNNLISEPYANVLKDVLNGTAEKSWLAGDIVDESGQPAAGENAEYLMVTAGSLYAAGIDTTVSATRTFFLMMLHHPEIQAKAQEEVDRVVGSHRIPNMADIDSLPYLRCVFKEVLRVTAVAPLLPHSLERDDVYNGYLIPKNTCVMVNVWAIFNDPENYPSPELFKPERFDSSLGPVTQFDPENLSFGLGRRSCVGIQFAQAWILLNMAQVLHVFDIQPIDGKKIPTPEYTGAAHIRCVHFYA</sequence>
<reference evidence="11 12" key="1">
    <citation type="journal article" date="2019" name="Nat. Ecol. Evol.">
        <title>Megaphylogeny resolves global patterns of mushroom evolution.</title>
        <authorList>
            <person name="Varga T."/>
            <person name="Krizsan K."/>
            <person name="Foldi C."/>
            <person name="Dima B."/>
            <person name="Sanchez-Garcia M."/>
            <person name="Sanchez-Ramirez S."/>
            <person name="Szollosi G.J."/>
            <person name="Szarkandi J.G."/>
            <person name="Papp V."/>
            <person name="Albert L."/>
            <person name="Andreopoulos W."/>
            <person name="Angelini C."/>
            <person name="Antonin V."/>
            <person name="Barry K.W."/>
            <person name="Bougher N.L."/>
            <person name="Buchanan P."/>
            <person name="Buyck B."/>
            <person name="Bense V."/>
            <person name="Catcheside P."/>
            <person name="Chovatia M."/>
            <person name="Cooper J."/>
            <person name="Damon W."/>
            <person name="Desjardin D."/>
            <person name="Finy P."/>
            <person name="Geml J."/>
            <person name="Haridas S."/>
            <person name="Hughes K."/>
            <person name="Justo A."/>
            <person name="Karasinski D."/>
            <person name="Kautmanova I."/>
            <person name="Kiss B."/>
            <person name="Kocsube S."/>
            <person name="Kotiranta H."/>
            <person name="LaButti K.M."/>
            <person name="Lechner B.E."/>
            <person name="Liimatainen K."/>
            <person name="Lipzen A."/>
            <person name="Lukacs Z."/>
            <person name="Mihaltcheva S."/>
            <person name="Morgado L.N."/>
            <person name="Niskanen T."/>
            <person name="Noordeloos M.E."/>
            <person name="Ohm R.A."/>
            <person name="Ortiz-Santana B."/>
            <person name="Ovrebo C."/>
            <person name="Racz N."/>
            <person name="Riley R."/>
            <person name="Savchenko A."/>
            <person name="Shiryaev A."/>
            <person name="Soop K."/>
            <person name="Spirin V."/>
            <person name="Szebenyi C."/>
            <person name="Tomsovsky M."/>
            <person name="Tulloss R.E."/>
            <person name="Uehling J."/>
            <person name="Grigoriev I.V."/>
            <person name="Vagvolgyi C."/>
            <person name="Papp T."/>
            <person name="Martin F.M."/>
            <person name="Miettinen O."/>
            <person name="Hibbett D.S."/>
            <person name="Nagy L.G."/>
        </authorList>
    </citation>
    <scope>NUCLEOTIDE SEQUENCE [LARGE SCALE GENOMIC DNA]</scope>
    <source>
        <strain evidence="11 12">CBS 166.37</strain>
    </source>
</reference>
<dbReference type="OrthoDB" id="2789670at2759"/>
<dbReference type="SUPFAM" id="SSF48264">
    <property type="entry name" value="Cytochrome P450"/>
    <property type="match status" value="1"/>
</dbReference>
<dbReference type="PANTHER" id="PTHR46300:SF7">
    <property type="entry name" value="P450, PUTATIVE (EUROFUNG)-RELATED"/>
    <property type="match status" value="1"/>
</dbReference>
<dbReference type="Proteomes" id="UP000308652">
    <property type="component" value="Unassembled WGS sequence"/>
</dbReference>
<evidence type="ECO:0000256" key="6">
    <source>
        <dbReference type="ARBA" id="ARBA00023002"/>
    </source>
</evidence>
<keyword evidence="12" id="KW-1185">Reference proteome</keyword>
<dbReference type="EMBL" id="ML213610">
    <property type="protein sequence ID" value="TFK37020.1"/>
    <property type="molecule type" value="Genomic_DNA"/>
</dbReference>
<keyword evidence="4 9" id="KW-0349">Heme</keyword>
<evidence type="ECO:0000256" key="4">
    <source>
        <dbReference type="ARBA" id="ARBA00022617"/>
    </source>
</evidence>
<dbReference type="PROSITE" id="PS00086">
    <property type="entry name" value="CYTOCHROME_P450"/>
    <property type="match status" value="1"/>
</dbReference>
<proteinExistence type="inferred from homology"/>
<dbReference type="Pfam" id="PF00067">
    <property type="entry name" value="p450"/>
    <property type="match status" value="1"/>
</dbReference>
<dbReference type="InterPro" id="IPR001128">
    <property type="entry name" value="Cyt_P450"/>
</dbReference>
<dbReference type="InterPro" id="IPR002401">
    <property type="entry name" value="Cyt_P450_E_grp-I"/>
</dbReference>
<name>A0A5C3LVK5_9AGAR</name>
<evidence type="ECO:0000256" key="10">
    <source>
        <dbReference type="RuleBase" id="RU000461"/>
    </source>
</evidence>
<dbReference type="InterPro" id="IPR050364">
    <property type="entry name" value="Cytochrome_P450_fung"/>
</dbReference>
<dbReference type="GO" id="GO:0004497">
    <property type="term" value="F:monooxygenase activity"/>
    <property type="evidence" value="ECO:0007669"/>
    <property type="project" value="UniProtKB-KW"/>
</dbReference>
<evidence type="ECO:0000256" key="5">
    <source>
        <dbReference type="ARBA" id="ARBA00022723"/>
    </source>
</evidence>